<keyword evidence="1" id="KW-0433">Leucine-rich repeat</keyword>
<evidence type="ECO:0000256" key="1">
    <source>
        <dbReference type="ARBA" id="ARBA00022614"/>
    </source>
</evidence>
<protein>
    <recommendedName>
        <fullName evidence="6">U2A'/phosphoprotein 32 family A C-terminal domain-containing protein</fullName>
    </recommendedName>
</protein>
<gene>
    <name evidence="4" type="ORF">SmJEL517_g06201</name>
</gene>
<dbReference type="AlphaFoldDB" id="A0A507BXV0"/>
<proteinExistence type="predicted"/>
<dbReference type="SMART" id="SM00365">
    <property type="entry name" value="LRR_SD22"/>
    <property type="match status" value="3"/>
</dbReference>
<evidence type="ECO:0000313" key="4">
    <source>
        <dbReference type="EMBL" id="TPX30175.1"/>
    </source>
</evidence>
<keyword evidence="2" id="KW-0677">Repeat</keyword>
<dbReference type="PANTHER" id="PTHR46652">
    <property type="entry name" value="LEUCINE-RICH REPEAT AND IQ DOMAIN-CONTAINING PROTEIN 1-RELATED"/>
    <property type="match status" value="1"/>
</dbReference>
<dbReference type="OrthoDB" id="266138at2759"/>
<evidence type="ECO:0000256" key="3">
    <source>
        <dbReference type="SAM" id="MobiDB-lite"/>
    </source>
</evidence>
<accession>A0A507BXV0</accession>
<dbReference type="PANTHER" id="PTHR46652:SF3">
    <property type="entry name" value="LEUCINE-RICH REPEAT-CONTAINING PROTEIN 9"/>
    <property type="match status" value="1"/>
</dbReference>
<reference evidence="4 5" key="1">
    <citation type="journal article" date="2019" name="Sci. Rep.">
        <title>Comparative genomics of chytrid fungi reveal insights into the obligate biotrophic and pathogenic lifestyle of Synchytrium endobioticum.</title>
        <authorList>
            <person name="van de Vossenberg B.T.L.H."/>
            <person name="Warris S."/>
            <person name="Nguyen H.D.T."/>
            <person name="van Gent-Pelzer M.P.E."/>
            <person name="Joly D.L."/>
            <person name="van de Geest H.C."/>
            <person name="Bonants P.J.M."/>
            <person name="Smith D.S."/>
            <person name="Levesque C.A."/>
            <person name="van der Lee T.A.J."/>
        </authorList>
    </citation>
    <scope>NUCLEOTIDE SEQUENCE [LARGE SCALE GENOMIC DNA]</scope>
    <source>
        <strain evidence="4 5">JEL517</strain>
    </source>
</reference>
<dbReference type="InterPro" id="IPR001611">
    <property type="entry name" value="Leu-rich_rpt"/>
</dbReference>
<evidence type="ECO:0000313" key="5">
    <source>
        <dbReference type="Proteomes" id="UP000319731"/>
    </source>
</evidence>
<dbReference type="PROSITE" id="PS51450">
    <property type="entry name" value="LRR"/>
    <property type="match status" value="2"/>
</dbReference>
<feature type="compositionally biased region" description="Polar residues" evidence="3">
    <location>
        <begin position="238"/>
        <end position="247"/>
    </location>
</feature>
<organism evidence="4 5">
    <name type="scientific">Synchytrium microbalum</name>
    <dbReference type="NCBI Taxonomy" id="1806994"/>
    <lineage>
        <taxon>Eukaryota</taxon>
        <taxon>Fungi</taxon>
        <taxon>Fungi incertae sedis</taxon>
        <taxon>Chytridiomycota</taxon>
        <taxon>Chytridiomycota incertae sedis</taxon>
        <taxon>Chytridiomycetes</taxon>
        <taxon>Synchytriales</taxon>
        <taxon>Synchytriaceae</taxon>
        <taxon>Synchytrium</taxon>
    </lineage>
</organism>
<dbReference type="GeneID" id="42007424"/>
<dbReference type="InterPro" id="IPR032675">
    <property type="entry name" value="LRR_dom_sf"/>
</dbReference>
<dbReference type="RefSeq" id="XP_031021898.1">
    <property type="nucleotide sequence ID" value="XM_031172127.1"/>
</dbReference>
<dbReference type="EMBL" id="QEAO01000089">
    <property type="protein sequence ID" value="TPX30175.1"/>
    <property type="molecule type" value="Genomic_DNA"/>
</dbReference>
<keyword evidence="5" id="KW-1185">Reference proteome</keyword>
<dbReference type="Proteomes" id="UP000319731">
    <property type="component" value="Unassembled WGS sequence"/>
</dbReference>
<dbReference type="STRING" id="1806994.A0A507BXV0"/>
<dbReference type="SUPFAM" id="SSF52075">
    <property type="entry name" value="Outer arm dynein light chain 1"/>
    <property type="match status" value="1"/>
</dbReference>
<evidence type="ECO:0000256" key="2">
    <source>
        <dbReference type="ARBA" id="ARBA00022737"/>
    </source>
</evidence>
<feature type="region of interest" description="Disordered" evidence="3">
    <location>
        <begin position="237"/>
        <end position="262"/>
    </location>
</feature>
<dbReference type="Gene3D" id="3.80.10.10">
    <property type="entry name" value="Ribonuclease Inhibitor"/>
    <property type="match status" value="2"/>
</dbReference>
<name>A0A507BXV0_9FUNG</name>
<comment type="caution">
    <text evidence="4">The sequence shown here is derived from an EMBL/GenBank/DDBJ whole genome shotgun (WGS) entry which is preliminary data.</text>
</comment>
<dbReference type="InterPro" id="IPR050836">
    <property type="entry name" value="SDS22/Internalin_LRR"/>
</dbReference>
<sequence>MAPVIKSIESDSNLDIPTLLFKGISLDSTRLLSIKELILNDKESRITSLAPLKQLVELEILYASNNGITDDMLCEIDGLEKLRVLHLSQNKIRKFTIQNLPSLEELNLARQKSSSHSTPLQFDAESLETLSNTLRKLVLRGNYISVSGVYAPLHMLEELDLSENAIEHLSDFEILLACLSKMKVFNILNNPIAKKVPLRRHCISSWDRIESFNTKPIGFAERVCVTNMNEQRIKIKQARSSTSSRQVKTLDEPEMLSSKPLPHLPPYASQYRDLMVQSLLPSKTARGA</sequence>
<evidence type="ECO:0008006" key="6">
    <source>
        <dbReference type="Google" id="ProtNLM"/>
    </source>
</evidence>